<dbReference type="CDD" id="cd00560">
    <property type="entry name" value="PanC"/>
    <property type="match status" value="1"/>
</dbReference>
<keyword evidence="4 8" id="KW-0566">Pantothenate biosynthesis</keyword>
<comment type="catalytic activity">
    <reaction evidence="7 8">
        <text>(R)-pantoate + beta-alanine + ATP = (R)-pantothenate + AMP + diphosphate + H(+)</text>
        <dbReference type="Rhea" id="RHEA:10912"/>
        <dbReference type="ChEBI" id="CHEBI:15378"/>
        <dbReference type="ChEBI" id="CHEBI:15980"/>
        <dbReference type="ChEBI" id="CHEBI:29032"/>
        <dbReference type="ChEBI" id="CHEBI:30616"/>
        <dbReference type="ChEBI" id="CHEBI:33019"/>
        <dbReference type="ChEBI" id="CHEBI:57966"/>
        <dbReference type="ChEBI" id="CHEBI:456215"/>
        <dbReference type="EC" id="6.3.2.1"/>
    </reaction>
</comment>
<dbReference type="HAMAP" id="MF_00158">
    <property type="entry name" value="PanC"/>
    <property type="match status" value="1"/>
</dbReference>
<evidence type="ECO:0000256" key="2">
    <source>
        <dbReference type="ARBA" id="ARBA00009256"/>
    </source>
</evidence>
<keyword evidence="8" id="KW-0963">Cytoplasm</keyword>
<gene>
    <name evidence="8 9" type="primary">panC</name>
    <name evidence="9" type="ORF">ACFQWG_01060</name>
</gene>
<dbReference type="GO" id="GO:0004592">
    <property type="term" value="F:pantoate-beta-alanine ligase activity"/>
    <property type="evidence" value="ECO:0007669"/>
    <property type="project" value="UniProtKB-EC"/>
</dbReference>
<dbReference type="PANTHER" id="PTHR21299:SF1">
    <property type="entry name" value="PANTOATE--BETA-ALANINE LIGASE"/>
    <property type="match status" value="1"/>
</dbReference>
<evidence type="ECO:0000313" key="9">
    <source>
        <dbReference type="EMBL" id="MFC7579820.1"/>
    </source>
</evidence>
<evidence type="ECO:0000256" key="4">
    <source>
        <dbReference type="ARBA" id="ARBA00022655"/>
    </source>
</evidence>
<dbReference type="Gene3D" id="3.30.1300.10">
    <property type="entry name" value="Pantoate-beta-alanine ligase, C-terminal domain"/>
    <property type="match status" value="1"/>
</dbReference>
<proteinExistence type="inferred from homology"/>
<dbReference type="SUPFAM" id="SSF52374">
    <property type="entry name" value="Nucleotidylyl transferase"/>
    <property type="match status" value="1"/>
</dbReference>
<comment type="similarity">
    <text evidence="2 8">Belongs to the pantothenate synthetase family.</text>
</comment>
<sequence>MTDTPATPIVARTRAELARALSAQAGSRALVMTMGALHEGHLSLVRRARELADHVVVSIFVNPAQFAPGEDYDAYPRTLDADLAALRTVGAEVVFAPQPGEVYPVPASFTLDPGPIARVLEGATRPTHLAGVALIVTKVINLVRPDVALFGQKDAQQLAMVRLLVRDLDLPVRIEGVPIARDTDGVARSSRNQYLSADERVRARALSRALREGTRVADEGGAASAVAATARRVLAAEPDVGVDYVALADADTFEVRGEGDDAAAAGRPAYLLVAARVGATRLIDNTIVTPGGDPR</sequence>
<feature type="binding site" evidence="8">
    <location>
        <begin position="188"/>
        <end position="191"/>
    </location>
    <ligand>
        <name>ATP</name>
        <dbReference type="ChEBI" id="CHEBI:30616"/>
    </ligand>
</feature>
<protein>
    <recommendedName>
        <fullName evidence="8">Pantothenate synthetase</fullName>
        <shortName evidence="8">PS</shortName>
        <ecNumber evidence="8">6.3.2.1</ecNumber>
    </recommendedName>
    <alternativeName>
        <fullName evidence="8">Pantoate--beta-alanine ligase</fullName>
    </alternativeName>
    <alternativeName>
        <fullName evidence="8">Pantoate-activating enzyme</fullName>
    </alternativeName>
</protein>
<feature type="binding site" evidence="8">
    <location>
        <position position="65"/>
    </location>
    <ligand>
        <name>(R)-pantoate</name>
        <dbReference type="ChEBI" id="CHEBI:15980"/>
    </ligand>
</feature>
<dbReference type="EC" id="6.3.2.1" evidence="8"/>
<feature type="binding site" evidence="8">
    <location>
        <position position="65"/>
    </location>
    <ligand>
        <name>beta-alanine</name>
        <dbReference type="ChEBI" id="CHEBI:57966"/>
    </ligand>
</feature>
<comment type="subcellular location">
    <subcellularLocation>
        <location evidence="8">Cytoplasm</location>
    </subcellularLocation>
</comment>
<comment type="caution">
    <text evidence="9">The sequence shown here is derived from an EMBL/GenBank/DDBJ whole genome shotgun (WGS) entry which is preliminary data.</text>
</comment>
<feature type="binding site" evidence="8">
    <location>
        <begin position="34"/>
        <end position="41"/>
    </location>
    <ligand>
        <name>ATP</name>
        <dbReference type="ChEBI" id="CHEBI:30616"/>
    </ligand>
</feature>
<feature type="binding site" evidence="8">
    <location>
        <position position="180"/>
    </location>
    <ligand>
        <name>ATP</name>
        <dbReference type="ChEBI" id="CHEBI:30616"/>
    </ligand>
</feature>
<comment type="subunit">
    <text evidence="8">Homodimer.</text>
</comment>
<dbReference type="EMBL" id="JBHTEF010000001">
    <property type="protein sequence ID" value="MFC7579820.1"/>
    <property type="molecule type" value="Genomic_DNA"/>
</dbReference>
<dbReference type="Proteomes" id="UP001596527">
    <property type="component" value="Unassembled WGS sequence"/>
</dbReference>
<comment type="pathway">
    <text evidence="1 8">Cofactor biosynthesis; (R)-pantothenate biosynthesis; (R)-pantothenate from (R)-pantoate and beta-alanine: step 1/1.</text>
</comment>
<dbReference type="Gene3D" id="3.40.50.620">
    <property type="entry name" value="HUPs"/>
    <property type="match status" value="1"/>
</dbReference>
<evidence type="ECO:0000256" key="7">
    <source>
        <dbReference type="ARBA" id="ARBA00048258"/>
    </source>
</evidence>
<dbReference type="RefSeq" id="WP_380971333.1">
    <property type="nucleotide sequence ID" value="NZ_JBHTEF010000001.1"/>
</dbReference>
<name>A0ABW2SI55_9ACTO</name>
<dbReference type="NCBIfam" id="TIGR00018">
    <property type="entry name" value="panC"/>
    <property type="match status" value="1"/>
</dbReference>
<keyword evidence="10" id="KW-1185">Reference proteome</keyword>
<evidence type="ECO:0000256" key="8">
    <source>
        <dbReference type="HAMAP-Rule" id="MF_00158"/>
    </source>
</evidence>
<dbReference type="NCBIfam" id="TIGR00125">
    <property type="entry name" value="cyt_tran_rel"/>
    <property type="match status" value="1"/>
</dbReference>
<feature type="active site" description="Proton donor" evidence="8">
    <location>
        <position position="41"/>
    </location>
</feature>
<dbReference type="Pfam" id="PF02569">
    <property type="entry name" value="Pantoate_ligase"/>
    <property type="match status" value="1"/>
</dbReference>
<dbReference type="InterPro" id="IPR004821">
    <property type="entry name" value="Cyt_trans-like"/>
</dbReference>
<accession>A0ABW2SI55</accession>
<dbReference type="InterPro" id="IPR042176">
    <property type="entry name" value="Pantoate_ligase_C"/>
</dbReference>
<organism evidence="9 10">
    <name type="scientific">Schaalia naturae</name>
    <dbReference type="NCBI Taxonomy" id="635203"/>
    <lineage>
        <taxon>Bacteria</taxon>
        <taxon>Bacillati</taxon>
        <taxon>Actinomycetota</taxon>
        <taxon>Actinomycetes</taxon>
        <taxon>Actinomycetales</taxon>
        <taxon>Actinomycetaceae</taxon>
        <taxon>Schaalia</taxon>
    </lineage>
</organism>
<keyword evidence="5 8" id="KW-0547">Nucleotide-binding</keyword>
<evidence type="ECO:0000256" key="1">
    <source>
        <dbReference type="ARBA" id="ARBA00004990"/>
    </source>
</evidence>
<keyword evidence="6 8" id="KW-0067">ATP-binding</keyword>
<evidence type="ECO:0000256" key="6">
    <source>
        <dbReference type="ARBA" id="ARBA00022840"/>
    </source>
</evidence>
<dbReference type="InterPro" id="IPR003721">
    <property type="entry name" value="Pantoate_ligase"/>
</dbReference>
<dbReference type="InterPro" id="IPR014729">
    <property type="entry name" value="Rossmann-like_a/b/a_fold"/>
</dbReference>
<reference evidence="10" key="1">
    <citation type="journal article" date="2019" name="Int. J. Syst. Evol. Microbiol.">
        <title>The Global Catalogue of Microorganisms (GCM) 10K type strain sequencing project: providing services to taxonomists for standard genome sequencing and annotation.</title>
        <authorList>
            <consortium name="The Broad Institute Genomics Platform"/>
            <consortium name="The Broad Institute Genome Sequencing Center for Infectious Disease"/>
            <person name="Wu L."/>
            <person name="Ma J."/>
        </authorList>
    </citation>
    <scope>NUCLEOTIDE SEQUENCE [LARGE SCALE GENOMIC DNA]</scope>
    <source>
        <strain evidence="10">CCUG 56698</strain>
    </source>
</reference>
<keyword evidence="3 8" id="KW-0436">Ligase</keyword>
<feature type="binding site" evidence="8">
    <location>
        <begin position="151"/>
        <end position="154"/>
    </location>
    <ligand>
        <name>ATP</name>
        <dbReference type="ChEBI" id="CHEBI:30616"/>
    </ligand>
</feature>
<evidence type="ECO:0000313" key="10">
    <source>
        <dbReference type="Proteomes" id="UP001596527"/>
    </source>
</evidence>
<evidence type="ECO:0000256" key="3">
    <source>
        <dbReference type="ARBA" id="ARBA00022598"/>
    </source>
</evidence>
<evidence type="ECO:0000256" key="5">
    <source>
        <dbReference type="ARBA" id="ARBA00022741"/>
    </source>
</evidence>
<comment type="miscellaneous">
    <text evidence="8">The reaction proceeds by a bi uni uni bi ping pong mechanism.</text>
</comment>
<comment type="function">
    <text evidence="8">Catalyzes the condensation of pantoate with beta-alanine in an ATP-dependent reaction via a pantoyl-adenylate intermediate.</text>
</comment>
<feature type="binding site" evidence="8">
    <location>
        <position position="157"/>
    </location>
    <ligand>
        <name>(R)-pantoate</name>
        <dbReference type="ChEBI" id="CHEBI:15980"/>
    </ligand>
</feature>
<dbReference type="PANTHER" id="PTHR21299">
    <property type="entry name" value="CYTIDYLATE KINASE/PANTOATE-BETA-ALANINE LIGASE"/>
    <property type="match status" value="1"/>
</dbReference>